<feature type="region of interest" description="Disordered" evidence="1">
    <location>
        <begin position="858"/>
        <end position="954"/>
    </location>
</feature>
<feature type="compositionally biased region" description="Basic residues" evidence="1">
    <location>
        <begin position="909"/>
        <end position="920"/>
    </location>
</feature>
<reference evidence="2 3" key="1">
    <citation type="submission" date="2016-03" db="EMBL/GenBank/DDBJ databases">
        <authorList>
            <person name="Ploux O."/>
        </authorList>
    </citation>
    <scope>NUCLEOTIDE SEQUENCE [LARGE SCALE GENOMIC DNA]</scope>
    <source>
        <strain evidence="2 3">UAMH 11012</strain>
    </source>
</reference>
<dbReference type="AlphaFoldDB" id="A0A1L7WW24"/>
<evidence type="ECO:0000313" key="3">
    <source>
        <dbReference type="Proteomes" id="UP000184330"/>
    </source>
</evidence>
<proteinExistence type="predicted"/>
<organism evidence="2 3">
    <name type="scientific">Phialocephala subalpina</name>
    <dbReference type="NCBI Taxonomy" id="576137"/>
    <lineage>
        <taxon>Eukaryota</taxon>
        <taxon>Fungi</taxon>
        <taxon>Dikarya</taxon>
        <taxon>Ascomycota</taxon>
        <taxon>Pezizomycotina</taxon>
        <taxon>Leotiomycetes</taxon>
        <taxon>Helotiales</taxon>
        <taxon>Mollisiaceae</taxon>
        <taxon>Phialocephala</taxon>
        <taxon>Phialocephala fortinii species complex</taxon>
    </lineage>
</organism>
<feature type="compositionally biased region" description="Acidic residues" evidence="1">
    <location>
        <begin position="858"/>
        <end position="872"/>
    </location>
</feature>
<keyword evidence="3" id="KW-1185">Reference proteome</keyword>
<protein>
    <submittedName>
        <fullName evidence="2">Uncharacterized protein</fullName>
    </submittedName>
</protein>
<gene>
    <name evidence="2" type="ORF">PAC_06855</name>
</gene>
<evidence type="ECO:0000313" key="2">
    <source>
        <dbReference type="EMBL" id="CZR56966.1"/>
    </source>
</evidence>
<feature type="compositionally biased region" description="Acidic residues" evidence="1">
    <location>
        <begin position="939"/>
        <end position="949"/>
    </location>
</feature>
<accession>A0A1L7WW24</accession>
<dbReference type="EMBL" id="FJOG01000009">
    <property type="protein sequence ID" value="CZR56966.1"/>
    <property type="molecule type" value="Genomic_DNA"/>
</dbReference>
<dbReference type="Proteomes" id="UP000184330">
    <property type="component" value="Unassembled WGS sequence"/>
</dbReference>
<name>A0A1L7WW24_9HELO</name>
<evidence type="ECO:0000256" key="1">
    <source>
        <dbReference type="SAM" id="MobiDB-lite"/>
    </source>
</evidence>
<sequence length="986" mass="112100">MAKSEEDRLRRDHKLMKQLNIVHKPELLPSDLPVYLEATFRNLLLLGKTNYEEYEENNVAEGRLPLWRKNTKERAREMSETASRLIHENSSEQTWRLKLEPLADAAFRHNIECPTCRGRLWRSELEVCTESDGPITASLEERRGERTPCKCRSSKYSGLNLLFSDKADEFIVYNPRLLPGPGPPELPKRKPDRVYGLRQTPNFSQRLSTPVTLFREFAKAETLKAISEVSASEAGDLLVEDILQAAPFNSIGDPLLFPFLVIEAKSEEGRGFHSCGIQTALPLWALLKLQDRLQTLTRPMSELGGPLVWYIAYRGDDWRVSAFCGTSSDSTSSCQIIDLWSGRVSSHNGALQFLLIMDYIFDWARDLYRPSIYRRLESLSNADFDDDASLAPDSDIFSSRKRPHDDMASEADSNISFDQIPELSADDEELLAPWKEYDVRHPRSVARKDVLCFRSASVVQCAFQCLYITRDNIRTLLASYGANPSSHKNMARTALALLKTSPLRMTERALRQMEDAWTGSPRFNNTSLSTQSLVVNIAFQTSISDEWDLKKTITCFAVAEDALDIIRELSALKRKSAILVGIESTAPILDDVALQRVLGEFRGRSAADNMVCALSNLLEQLGIRIERPISKKKSQHDDYYGKYLAPQKSGKSVKTATRNDPDSVEQPEISINALLYSRNSILSKLVMGVYKRHRQPGTLQPDSYPYLRFSSRFETQTSAYQGIRVPQECKGMVPWKLPTSEHRAIGRPGLYKGKVRSNDDLRFLLLRDECRNRTHLCIYFIDDTSEAPPGYDLLCVLRRCISEAAFITLDRNVVFRIDEKNEISITNHFSGPDWILPVTKNAAKSWYRELKGTLPEDDRADLEDVSDDEEEQVIERFSDTPFSATQQMKDRKKRLEKEAYQKHQVKEGKKAKKKDKKARRSAPVPPVETTWSSSIAGDNESEKEEEEEGQLAYSKEFDIASILSQAAGDTLTEDQMERLIRLGYFG</sequence>
<feature type="compositionally biased region" description="Basic and acidic residues" evidence="1">
    <location>
        <begin position="893"/>
        <end position="908"/>
    </location>
</feature>
<dbReference type="OrthoDB" id="3538597at2759"/>